<evidence type="ECO:0000313" key="1">
    <source>
        <dbReference type="EMBL" id="CAI9592022.1"/>
    </source>
</evidence>
<sequence length="64" mass="7804">MHDAYSETWWQCLSVGLHECCWCWELHFIDSIMNSQMYCSILKKMFSNLIMIQNPHLWPLLHFL</sequence>
<evidence type="ECO:0000313" key="2">
    <source>
        <dbReference type="Proteomes" id="UP001162483"/>
    </source>
</evidence>
<dbReference type="EMBL" id="CATNWA010016366">
    <property type="protein sequence ID" value="CAI9592022.1"/>
    <property type="molecule type" value="Genomic_DNA"/>
</dbReference>
<reference evidence="1" key="1">
    <citation type="submission" date="2023-05" db="EMBL/GenBank/DDBJ databases">
        <authorList>
            <person name="Stuckert A."/>
        </authorList>
    </citation>
    <scope>NUCLEOTIDE SEQUENCE</scope>
</reference>
<feature type="non-terminal residue" evidence="1">
    <location>
        <position position="64"/>
    </location>
</feature>
<dbReference type="Proteomes" id="UP001162483">
    <property type="component" value="Unassembled WGS sequence"/>
</dbReference>
<protein>
    <submittedName>
        <fullName evidence="1">Uncharacterized protein</fullName>
    </submittedName>
</protein>
<gene>
    <name evidence="1" type="ORF">SPARVUS_LOCUS11303289</name>
</gene>
<keyword evidence="2" id="KW-1185">Reference proteome</keyword>
<name>A0ABN9F5K1_9NEOB</name>
<accession>A0ABN9F5K1</accession>
<comment type="caution">
    <text evidence="1">The sequence shown here is derived from an EMBL/GenBank/DDBJ whole genome shotgun (WGS) entry which is preliminary data.</text>
</comment>
<proteinExistence type="predicted"/>
<organism evidence="1 2">
    <name type="scientific">Staurois parvus</name>
    <dbReference type="NCBI Taxonomy" id="386267"/>
    <lineage>
        <taxon>Eukaryota</taxon>
        <taxon>Metazoa</taxon>
        <taxon>Chordata</taxon>
        <taxon>Craniata</taxon>
        <taxon>Vertebrata</taxon>
        <taxon>Euteleostomi</taxon>
        <taxon>Amphibia</taxon>
        <taxon>Batrachia</taxon>
        <taxon>Anura</taxon>
        <taxon>Neobatrachia</taxon>
        <taxon>Ranoidea</taxon>
        <taxon>Ranidae</taxon>
        <taxon>Staurois</taxon>
    </lineage>
</organism>